<sequence>MSFLDKEFNNFDGNYLKLLDYISEIDVRISKLENSKSRENLQNELTNLLMKIYVISSHKIIPERDYTELRFGFKVLGKRLLVEENNLTFSDICEEIKESYNVKNNFIKDYL</sequence>
<evidence type="ECO:0000313" key="2">
    <source>
        <dbReference type="Proteomes" id="UP000000845"/>
    </source>
</evidence>
<geneLocation type="plasmid" evidence="1 2">
    <name>pSTERM02</name>
</geneLocation>
<keyword evidence="1" id="KW-0614">Plasmid</keyword>
<reference evidence="1 2" key="1">
    <citation type="journal article" date="2010" name="Stand. Genomic Sci.">
        <title>Complete genome sequence of Sebaldella termitidis type strain (NCTC 11300).</title>
        <authorList>
            <person name="Harmon-Smith M."/>
            <person name="Celia L."/>
            <person name="Chertkov O."/>
            <person name="Lapidus A."/>
            <person name="Copeland A."/>
            <person name="Glavina Del Rio T."/>
            <person name="Nolan M."/>
            <person name="Lucas S."/>
            <person name="Tice H."/>
            <person name="Cheng J.F."/>
            <person name="Han C."/>
            <person name="Detter J.C."/>
            <person name="Bruce D."/>
            <person name="Goodwin L."/>
            <person name="Pitluck S."/>
            <person name="Pati A."/>
            <person name="Liolios K."/>
            <person name="Ivanova N."/>
            <person name="Mavromatis K."/>
            <person name="Mikhailova N."/>
            <person name="Chen A."/>
            <person name="Palaniappan K."/>
            <person name="Land M."/>
            <person name="Hauser L."/>
            <person name="Chang Y.J."/>
            <person name="Jeffries C.D."/>
            <person name="Brettin T."/>
            <person name="Goker M."/>
            <person name="Beck B."/>
            <person name="Bristow J."/>
            <person name="Eisen J.A."/>
            <person name="Markowitz V."/>
            <person name="Hugenholtz P."/>
            <person name="Kyrpides N.C."/>
            <person name="Klenk H.P."/>
            <person name="Chen F."/>
        </authorList>
    </citation>
    <scope>NUCLEOTIDE SEQUENCE [LARGE SCALE GENOMIC DNA]</scope>
    <source>
        <strain evidence="2">ATCC 33386 / NCTC 11300</strain>
        <plasmid evidence="2">Plasmid pSTERM02</plasmid>
    </source>
</reference>
<name>D1AS37_SEBTE</name>
<proteinExistence type="predicted"/>
<keyword evidence="2" id="KW-1185">Reference proteome</keyword>
<dbReference type="Proteomes" id="UP000000845">
    <property type="component" value="Plasmid pSTERM02"/>
</dbReference>
<evidence type="ECO:0000313" key="1">
    <source>
        <dbReference type="EMBL" id="ACZ11024.1"/>
    </source>
</evidence>
<dbReference type="RefSeq" id="WP_012863598.1">
    <property type="nucleotide sequence ID" value="NC_013519.1"/>
</dbReference>
<accession>D1AS37</accession>
<protein>
    <submittedName>
        <fullName evidence="1">Uncharacterized protein</fullName>
    </submittedName>
</protein>
<dbReference type="AlphaFoldDB" id="D1AS37"/>
<dbReference type="HOGENOM" id="CLU_2156607_0_0_0"/>
<organism evidence="1 2">
    <name type="scientific">Sebaldella termitidis (strain ATCC 33386 / NCTC 11300)</name>
    <dbReference type="NCBI Taxonomy" id="526218"/>
    <lineage>
        <taxon>Bacteria</taxon>
        <taxon>Fusobacteriati</taxon>
        <taxon>Fusobacteriota</taxon>
        <taxon>Fusobacteriia</taxon>
        <taxon>Fusobacteriales</taxon>
        <taxon>Leptotrichiaceae</taxon>
        <taxon>Sebaldella</taxon>
    </lineage>
</organism>
<dbReference type="EMBL" id="CP001741">
    <property type="protein sequence ID" value="ACZ11024.1"/>
    <property type="molecule type" value="Genomic_DNA"/>
</dbReference>
<dbReference type="KEGG" id="str:Sterm_4196"/>
<gene>
    <name evidence="1" type="ORF">Sterm_4196</name>
</gene>